<evidence type="ECO:0000313" key="3">
    <source>
        <dbReference type="Proteomes" id="UP000440694"/>
    </source>
</evidence>
<proteinExistence type="predicted"/>
<protein>
    <submittedName>
        <fullName evidence="2">Uncharacterized protein</fullName>
    </submittedName>
</protein>
<organism evidence="2 3">
    <name type="scientific">Hyphomicrobium album</name>
    <dbReference type="NCBI Taxonomy" id="2665159"/>
    <lineage>
        <taxon>Bacteria</taxon>
        <taxon>Pseudomonadati</taxon>
        <taxon>Pseudomonadota</taxon>
        <taxon>Alphaproteobacteria</taxon>
        <taxon>Hyphomicrobiales</taxon>
        <taxon>Hyphomicrobiaceae</taxon>
        <taxon>Hyphomicrobium</taxon>
    </lineage>
</organism>
<keyword evidence="1" id="KW-0812">Transmembrane</keyword>
<keyword evidence="1" id="KW-0472">Membrane</keyword>
<dbReference type="EMBL" id="WMBQ01000001">
    <property type="protein sequence ID" value="MTD93319.1"/>
    <property type="molecule type" value="Genomic_DNA"/>
</dbReference>
<keyword evidence="3" id="KW-1185">Reference proteome</keyword>
<evidence type="ECO:0000256" key="1">
    <source>
        <dbReference type="SAM" id="Phobius"/>
    </source>
</evidence>
<accession>A0A6I3KGB0</accession>
<reference evidence="2 3" key="1">
    <citation type="submission" date="2019-11" db="EMBL/GenBank/DDBJ databases">
        <title>Identification of a novel strain.</title>
        <authorList>
            <person name="Xu Q."/>
            <person name="Wang G."/>
        </authorList>
    </citation>
    <scope>NUCLEOTIDE SEQUENCE [LARGE SCALE GENOMIC DNA]</scope>
    <source>
        <strain evidence="3">xq</strain>
    </source>
</reference>
<name>A0A6I3KGB0_9HYPH</name>
<dbReference type="AlphaFoldDB" id="A0A6I3KGB0"/>
<comment type="caution">
    <text evidence="2">The sequence shown here is derived from an EMBL/GenBank/DDBJ whole genome shotgun (WGS) entry which is preliminary data.</text>
</comment>
<evidence type="ECO:0000313" key="2">
    <source>
        <dbReference type="EMBL" id="MTD93319.1"/>
    </source>
</evidence>
<dbReference type="RefSeq" id="WP_154737871.1">
    <property type="nucleotide sequence ID" value="NZ_WMBQ01000001.1"/>
</dbReference>
<feature type="transmembrane region" description="Helical" evidence="1">
    <location>
        <begin position="28"/>
        <end position="47"/>
    </location>
</feature>
<keyword evidence="1" id="KW-1133">Transmembrane helix</keyword>
<sequence>MAQVINDDLDHDGVVVERKVIPQHTRTSPLAIIILIAFAATCAYVFFGGNIRAPDNAPVAPTPTTTAPQ</sequence>
<dbReference type="Proteomes" id="UP000440694">
    <property type="component" value="Unassembled WGS sequence"/>
</dbReference>
<gene>
    <name evidence="2" type="ORF">GIW81_03095</name>
</gene>